<dbReference type="SUPFAM" id="SSF52266">
    <property type="entry name" value="SGNH hydrolase"/>
    <property type="match status" value="1"/>
</dbReference>
<dbReference type="Proteomes" id="UP000252733">
    <property type="component" value="Unassembled WGS sequence"/>
</dbReference>
<dbReference type="InterPro" id="IPR036514">
    <property type="entry name" value="SGNH_hydro_sf"/>
</dbReference>
<protein>
    <recommendedName>
        <fullName evidence="3">DUF1574 domain-containing protein</fullName>
    </recommendedName>
</protein>
<evidence type="ECO:0008006" key="3">
    <source>
        <dbReference type="Google" id="ProtNLM"/>
    </source>
</evidence>
<evidence type="ECO:0000313" key="1">
    <source>
        <dbReference type="EMBL" id="RCW27023.1"/>
    </source>
</evidence>
<keyword evidence="2" id="KW-1185">Reference proteome</keyword>
<gene>
    <name evidence="1" type="ORF">DFO77_1386</name>
</gene>
<dbReference type="Gene3D" id="3.40.50.1110">
    <property type="entry name" value="SGNH hydrolase"/>
    <property type="match status" value="1"/>
</dbReference>
<accession>A0A368UJ67</accession>
<organism evidence="1 2">
    <name type="scientific">Marinilabilia salmonicolor</name>
    <dbReference type="NCBI Taxonomy" id="989"/>
    <lineage>
        <taxon>Bacteria</taxon>
        <taxon>Pseudomonadati</taxon>
        <taxon>Bacteroidota</taxon>
        <taxon>Bacteroidia</taxon>
        <taxon>Marinilabiliales</taxon>
        <taxon>Marinilabiliaceae</taxon>
        <taxon>Marinilabilia</taxon>
    </lineage>
</organism>
<sequence length="323" mass="37474">MKKFLKSSFIYFVIALSTAGLLEYKLRQLPNPYKDKAQFLSNNKDIEVLILGSSHTYRGLNPEFFNIETYNVAFPSQLLEHDAFILKKYINDAKKLKYVILPISYFTLFKDMEDGIESWREKYYYLYFGYPKLVNIKNALEILSPSSKPLLNKFKVISGLEPPSKVGHLQNGFGSFPDNLKTESFDITGRKAAIRHTPKDFKKFPQKKNQLEKLIEITTEKNIQLFLLTTPKMKQYRKHLSSEVLNKIDSLCLGFAIENENTHYINLRESNLFDDNDFYDSDHLNPEGAKKLSFYLSGKLDSIALSAYQNRTSISQTPYFKNN</sequence>
<dbReference type="GO" id="GO:0016788">
    <property type="term" value="F:hydrolase activity, acting on ester bonds"/>
    <property type="evidence" value="ECO:0007669"/>
    <property type="project" value="UniProtKB-ARBA"/>
</dbReference>
<dbReference type="EMBL" id="QPIZ01000038">
    <property type="protein sequence ID" value="RCW27023.1"/>
    <property type="molecule type" value="Genomic_DNA"/>
</dbReference>
<evidence type="ECO:0000313" key="2">
    <source>
        <dbReference type="Proteomes" id="UP000252733"/>
    </source>
</evidence>
<dbReference type="RefSeq" id="WP_114438089.1">
    <property type="nucleotide sequence ID" value="NZ_QPIZ01000038.1"/>
</dbReference>
<comment type="caution">
    <text evidence="1">The sequence shown here is derived from an EMBL/GenBank/DDBJ whole genome shotgun (WGS) entry which is preliminary data.</text>
</comment>
<name>A0A368UJ67_9BACT</name>
<proteinExistence type="predicted"/>
<reference evidence="1 2" key="1">
    <citation type="submission" date="2018-07" db="EMBL/GenBank/DDBJ databases">
        <title>Freshwater and sediment microbial communities from various areas in North America, analyzing microbe dynamics in response to fracking.</title>
        <authorList>
            <person name="Lamendella R."/>
        </authorList>
    </citation>
    <scope>NUCLEOTIDE SEQUENCE [LARGE SCALE GENOMIC DNA]</scope>
    <source>
        <strain evidence="1 2">160A</strain>
    </source>
</reference>
<dbReference type="AlphaFoldDB" id="A0A368UJ67"/>